<dbReference type="RefSeq" id="XP_033431147.1">
    <property type="nucleotide sequence ID" value="XM_033565390.1"/>
</dbReference>
<proteinExistence type="predicted"/>
<evidence type="ECO:0000313" key="3">
    <source>
        <dbReference type="EMBL" id="KAA8651786.1"/>
    </source>
</evidence>
<dbReference type="PANTHER" id="PTHR48081:SF31">
    <property type="entry name" value="STERYL ACETYL HYDROLASE MUG81-RELATED"/>
    <property type="match status" value="1"/>
</dbReference>
<comment type="caution">
    <text evidence="3">The sequence shown here is derived from an EMBL/GenBank/DDBJ whole genome shotgun (WGS) entry which is preliminary data.</text>
</comment>
<dbReference type="InterPro" id="IPR013094">
    <property type="entry name" value="AB_hydrolase_3"/>
</dbReference>
<dbReference type="Proteomes" id="UP000324241">
    <property type="component" value="Unassembled WGS sequence"/>
</dbReference>
<dbReference type="Gene3D" id="3.40.50.1820">
    <property type="entry name" value="alpha/beta hydrolase"/>
    <property type="match status" value="1"/>
</dbReference>
<dbReference type="GO" id="GO:0016787">
    <property type="term" value="F:hydrolase activity"/>
    <property type="evidence" value="ECO:0007669"/>
    <property type="project" value="UniProtKB-KW"/>
</dbReference>
<feature type="domain" description="Alpha/beta hydrolase fold-3" evidence="2">
    <location>
        <begin position="111"/>
        <end position="331"/>
    </location>
</feature>
<dbReference type="Pfam" id="PF07859">
    <property type="entry name" value="Abhydrolase_3"/>
    <property type="match status" value="1"/>
</dbReference>
<sequence>MTETTPSLSFWERADLAFSFLSIIRSALCSAITSIFRGKSGAKQYSVHVGHVIFRKMLSRLSSRQLQYIYPSTRSAYETFMKHKGLPPETVTLQHGATGHWIGNKNATNVVIYFHGGGFAVSAISGHFAFYFQILSDLNTSDHDIAIFFVSYSLTPTYTYPVQLRQSVEALRYIILETGRSPSNVIVGGDSAGGNLALTVLLHLSHPHPEIEPLDGYITSPLAGVFAFAPWVRFRTDWPSIQENQSKDLISGPVLEFWAKEYLGGFTGDVWSEPGRASLEWWMDASRYTKKVLFLAGRDEILFSGIEEFVKKFKSVVPHVTYIVGHEETHVAPVYSATFLGQETQQGRGLKDWLGTCF</sequence>
<evidence type="ECO:0000256" key="1">
    <source>
        <dbReference type="ARBA" id="ARBA00022801"/>
    </source>
</evidence>
<dbReference type="PANTHER" id="PTHR48081">
    <property type="entry name" value="AB HYDROLASE SUPERFAMILY PROTEIN C4A8.06C"/>
    <property type="match status" value="1"/>
</dbReference>
<name>A0A5M9N0M0_9EURO</name>
<dbReference type="InterPro" id="IPR029058">
    <property type="entry name" value="AB_hydrolase_fold"/>
</dbReference>
<protein>
    <recommendedName>
        <fullName evidence="2">Alpha/beta hydrolase fold-3 domain-containing protein</fullName>
    </recommendedName>
</protein>
<dbReference type="InterPro" id="IPR050300">
    <property type="entry name" value="GDXG_lipolytic_enzyme"/>
</dbReference>
<accession>A0A5M9N0M0</accession>
<dbReference type="GeneID" id="54323384"/>
<dbReference type="SUPFAM" id="SSF53474">
    <property type="entry name" value="alpha/beta-Hydrolases"/>
    <property type="match status" value="1"/>
</dbReference>
<evidence type="ECO:0000259" key="2">
    <source>
        <dbReference type="Pfam" id="PF07859"/>
    </source>
</evidence>
<dbReference type="VEuPathDB" id="FungiDB:EYZ11_003980"/>
<dbReference type="OrthoDB" id="2152029at2759"/>
<dbReference type="EMBL" id="QUQM01000002">
    <property type="protein sequence ID" value="KAA8651786.1"/>
    <property type="molecule type" value="Genomic_DNA"/>
</dbReference>
<gene>
    <name evidence="3" type="ORF">ATNIH1004_000682</name>
</gene>
<evidence type="ECO:0000313" key="4">
    <source>
        <dbReference type="Proteomes" id="UP000324241"/>
    </source>
</evidence>
<organism evidence="3 4">
    <name type="scientific">Aspergillus tanneri</name>
    <dbReference type="NCBI Taxonomy" id="1220188"/>
    <lineage>
        <taxon>Eukaryota</taxon>
        <taxon>Fungi</taxon>
        <taxon>Dikarya</taxon>
        <taxon>Ascomycota</taxon>
        <taxon>Pezizomycotina</taxon>
        <taxon>Eurotiomycetes</taxon>
        <taxon>Eurotiomycetidae</taxon>
        <taxon>Eurotiales</taxon>
        <taxon>Aspergillaceae</taxon>
        <taxon>Aspergillus</taxon>
        <taxon>Aspergillus subgen. Circumdati</taxon>
    </lineage>
</organism>
<reference evidence="3 4" key="1">
    <citation type="submission" date="2019-08" db="EMBL/GenBank/DDBJ databases">
        <title>The genome sequence of a newly discovered highly antifungal drug resistant Aspergillus species, Aspergillus tanneri NIH 1004.</title>
        <authorList>
            <person name="Mounaud S."/>
            <person name="Singh I."/>
            <person name="Joardar V."/>
            <person name="Pakala S."/>
            <person name="Pakala S."/>
            <person name="Venepally P."/>
            <person name="Chung J.K."/>
            <person name="Losada L."/>
            <person name="Nierman W.C."/>
        </authorList>
    </citation>
    <scope>NUCLEOTIDE SEQUENCE [LARGE SCALE GENOMIC DNA]</scope>
    <source>
        <strain evidence="3 4">NIH1004</strain>
    </source>
</reference>
<keyword evidence="1" id="KW-0378">Hydrolase</keyword>
<dbReference type="AlphaFoldDB" id="A0A5M9N0M0"/>